<evidence type="ECO:0000256" key="2">
    <source>
        <dbReference type="ARBA" id="ARBA00022786"/>
    </source>
</evidence>
<evidence type="ECO:0000256" key="1">
    <source>
        <dbReference type="ARBA" id="ARBA00022737"/>
    </source>
</evidence>
<dbReference type="InterPro" id="IPR039852">
    <property type="entry name" value="CAND1/CAND2"/>
</dbReference>
<dbReference type="PANTHER" id="PTHR12696">
    <property type="entry name" value="TIP120"/>
    <property type="match status" value="1"/>
</dbReference>
<sequence>MSVSENITIKKLNLMIVGEIGEKAEISKPLHWLIVGLFFIESDEIKQLASIALGKICIGNVSSYLPFILEGEARREPETHLFFLVSLRELVDGLLKFDYRIPHIIPFAIPIFQQL</sequence>
<keyword evidence="4" id="KW-1185">Reference proteome</keyword>
<organism evidence="3 4">
    <name type="scientific">Diabrotica balteata</name>
    <name type="common">Banded cucumber beetle</name>
    <dbReference type="NCBI Taxonomy" id="107213"/>
    <lineage>
        <taxon>Eukaryota</taxon>
        <taxon>Metazoa</taxon>
        <taxon>Ecdysozoa</taxon>
        <taxon>Arthropoda</taxon>
        <taxon>Hexapoda</taxon>
        <taxon>Insecta</taxon>
        <taxon>Pterygota</taxon>
        <taxon>Neoptera</taxon>
        <taxon>Endopterygota</taxon>
        <taxon>Coleoptera</taxon>
        <taxon>Polyphaga</taxon>
        <taxon>Cucujiformia</taxon>
        <taxon>Chrysomeloidea</taxon>
        <taxon>Chrysomelidae</taxon>
        <taxon>Galerucinae</taxon>
        <taxon>Diabroticina</taxon>
        <taxon>Diabroticites</taxon>
        <taxon>Diabrotica</taxon>
    </lineage>
</organism>
<dbReference type="InterPro" id="IPR011989">
    <property type="entry name" value="ARM-like"/>
</dbReference>
<dbReference type="EMBL" id="OU898281">
    <property type="protein sequence ID" value="CAG9836136.1"/>
    <property type="molecule type" value="Genomic_DNA"/>
</dbReference>
<name>A0A9N9T0U1_DIABA</name>
<accession>A0A9N9T0U1</accession>
<keyword evidence="2" id="KW-0833">Ubl conjugation pathway</keyword>
<dbReference type="AlphaFoldDB" id="A0A9N9T0U1"/>
<protein>
    <submittedName>
        <fullName evidence="3">Uncharacterized protein</fullName>
    </submittedName>
</protein>
<reference evidence="3" key="1">
    <citation type="submission" date="2022-01" db="EMBL/GenBank/DDBJ databases">
        <authorList>
            <person name="King R."/>
        </authorList>
    </citation>
    <scope>NUCLEOTIDE SEQUENCE</scope>
</reference>
<dbReference type="Proteomes" id="UP001153709">
    <property type="component" value="Chromosome 6"/>
</dbReference>
<dbReference type="Gene3D" id="1.25.10.10">
    <property type="entry name" value="Leucine-rich Repeat Variant"/>
    <property type="match status" value="1"/>
</dbReference>
<keyword evidence="1" id="KW-0677">Repeat</keyword>
<evidence type="ECO:0000313" key="4">
    <source>
        <dbReference type="Proteomes" id="UP001153709"/>
    </source>
</evidence>
<dbReference type="GO" id="GO:0010265">
    <property type="term" value="P:SCF complex assembly"/>
    <property type="evidence" value="ECO:0007669"/>
    <property type="project" value="InterPro"/>
</dbReference>
<proteinExistence type="predicted"/>
<evidence type="ECO:0000313" key="3">
    <source>
        <dbReference type="EMBL" id="CAG9836136.1"/>
    </source>
</evidence>
<gene>
    <name evidence="3" type="ORF">DIABBA_LOCUS9250</name>
</gene>